<sequence>MIPSTTPSTTATATIDSVVALTSAFREPFECGDNWATSVYSGRYQGRRTIQTVLISQPVSSCLPSGWDPELEPHFSPGVCPSDWTYYDMNNYNGASTTDAMCCTRGFTYTGIYSEIISLTRPCVQMINMNGDESATRDAESEDDERPRLGDFEQTLRVHEALAVAWDRSDTSTLTPKLPLLTTAMNVPTWSPGREIPDEDDDDDNTVYTYPPRITFPDGDNSTEFDTESTDNKPTGLKLLGIIMGAVFGAALLMYICCCGCCRSGKIPNEEQTAPNIDTVITGPATPPPVAVSIEQQIATLRASIPLRTPPRTPPLIEPQYAEPREPTPPPVYEPAPPPYQKDTTSQQPAVPNSGGNSTENGSGLRGT</sequence>
<accession>A0ACC1SPD0</accession>
<keyword evidence="2" id="KW-1185">Reference proteome</keyword>
<gene>
    <name evidence="1" type="ORF">NM208_g3329</name>
</gene>
<dbReference type="EMBL" id="JANRMS010000222">
    <property type="protein sequence ID" value="KAJ3543908.1"/>
    <property type="molecule type" value="Genomic_DNA"/>
</dbReference>
<evidence type="ECO:0000313" key="2">
    <source>
        <dbReference type="Proteomes" id="UP001148629"/>
    </source>
</evidence>
<proteinExistence type="predicted"/>
<reference evidence="1" key="1">
    <citation type="submission" date="2022-08" db="EMBL/GenBank/DDBJ databases">
        <title>Genome Sequence of Fusarium decemcellulare.</title>
        <authorList>
            <person name="Buettner E."/>
        </authorList>
    </citation>
    <scope>NUCLEOTIDE SEQUENCE</scope>
    <source>
        <strain evidence="1">Babe19</strain>
    </source>
</reference>
<evidence type="ECO:0000313" key="1">
    <source>
        <dbReference type="EMBL" id="KAJ3543908.1"/>
    </source>
</evidence>
<name>A0ACC1SPD0_9HYPO</name>
<organism evidence="1 2">
    <name type="scientific">Fusarium decemcellulare</name>
    <dbReference type="NCBI Taxonomy" id="57161"/>
    <lineage>
        <taxon>Eukaryota</taxon>
        <taxon>Fungi</taxon>
        <taxon>Dikarya</taxon>
        <taxon>Ascomycota</taxon>
        <taxon>Pezizomycotina</taxon>
        <taxon>Sordariomycetes</taxon>
        <taxon>Hypocreomycetidae</taxon>
        <taxon>Hypocreales</taxon>
        <taxon>Nectriaceae</taxon>
        <taxon>Fusarium</taxon>
        <taxon>Fusarium decemcellulare species complex</taxon>
    </lineage>
</organism>
<protein>
    <submittedName>
        <fullName evidence="1">Uncharacterized protein</fullName>
    </submittedName>
</protein>
<comment type="caution">
    <text evidence="1">The sequence shown here is derived from an EMBL/GenBank/DDBJ whole genome shotgun (WGS) entry which is preliminary data.</text>
</comment>
<dbReference type="Proteomes" id="UP001148629">
    <property type="component" value="Unassembled WGS sequence"/>
</dbReference>